<name>A0ABS9VL69_9SPHN</name>
<dbReference type="InterPro" id="IPR035959">
    <property type="entry name" value="RutC-like_sf"/>
</dbReference>
<dbReference type="PANTHER" id="PTHR11803:SF39">
    <property type="entry name" value="2-IMINOBUTANOATE_2-IMINOPROPANOATE DEAMINASE"/>
    <property type="match status" value="1"/>
</dbReference>
<evidence type="ECO:0000313" key="3">
    <source>
        <dbReference type="Proteomes" id="UP001203058"/>
    </source>
</evidence>
<evidence type="ECO:0000313" key="2">
    <source>
        <dbReference type="EMBL" id="MCH8615711.1"/>
    </source>
</evidence>
<feature type="signal peptide" evidence="1">
    <location>
        <begin position="1"/>
        <end position="18"/>
    </location>
</feature>
<keyword evidence="1" id="KW-0732">Signal</keyword>
<dbReference type="Gene3D" id="3.30.1330.40">
    <property type="entry name" value="RutC-like"/>
    <property type="match status" value="1"/>
</dbReference>
<evidence type="ECO:0000256" key="1">
    <source>
        <dbReference type="SAM" id="SignalP"/>
    </source>
</evidence>
<organism evidence="2 3">
    <name type="scientific">Sphingomonas telluris</name>
    <dbReference type="NCBI Taxonomy" id="2907998"/>
    <lineage>
        <taxon>Bacteria</taxon>
        <taxon>Pseudomonadati</taxon>
        <taxon>Pseudomonadota</taxon>
        <taxon>Alphaproteobacteria</taxon>
        <taxon>Sphingomonadales</taxon>
        <taxon>Sphingomonadaceae</taxon>
        <taxon>Sphingomonas</taxon>
    </lineage>
</organism>
<dbReference type="CDD" id="cd00448">
    <property type="entry name" value="YjgF_YER057c_UK114_family"/>
    <property type="match status" value="1"/>
</dbReference>
<protein>
    <submittedName>
        <fullName evidence="2">RidA family protein</fullName>
    </submittedName>
</protein>
<dbReference type="SUPFAM" id="SSF55298">
    <property type="entry name" value="YjgF-like"/>
    <property type="match status" value="1"/>
</dbReference>
<dbReference type="Proteomes" id="UP001203058">
    <property type="component" value="Unassembled WGS sequence"/>
</dbReference>
<reference evidence="2 3" key="1">
    <citation type="submission" date="2022-03" db="EMBL/GenBank/DDBJ databases">
        <authorList>
            <person name="Jo J.-H."/>
            <person name="Im W.-T."/>
        </authorList>
    </citation>
    <scope>NUCLEOTIDE SEQUENCE [LARGE SCALE GENOMIC DNA]</scope>
    <source>
        <strain evidence="2 3">SM33</strain>
    </source>
</reference>
<comment type="caution">
    <text evidence="2">The sequence shown here is derived from an EMBL/GenBank/DDBJ whole genome shotgun (WGS) entry which is preliminary data.</text>
</comment>
<sequence length="153" mass="15890">MKYAIGMAVLLSAAAANAQPQRPAVEYFPAPALNGRPAPFSTAVRVGDVLYLSGQIGIGPDSKLPDTFEGQAKQTMENVGAALKARGLGWGDVFKCTVMIADMKNWPAFNAVYVPYFPAGKLPARSAFGANGLALGAGLELECLAYAGPAKGQ</sequence>
<feature type="chain" id="PRO_5045720108" evidence="1">
    <location>
        <begin position="19"/>
        <end position="153"/>
    </location>
</feature>
<proteinExistence type="predicted"/>
<gene>
    <name evidence="2" type="ORF">LZ016_06305</name>
</gene>
<dbReference type="RefSeq" id="WP_241446555.1">
    <property type="nucleotide sequence ID" value="NZ_JAKZHW010000001.1"/>
</dbReference>
<dbReference type="PANTHER" id="PTHR11803">
    <property type="entry name" value="2-IMINOBUTANOATE/2-IMINOPROPANOATE DEAMINASE RIDA"/>
    <property type="match status" value="1"/>
</dbReference>
<accession>A0ABS9VL69</accession>
<dbReference type="EMBL" id="JAKZHW010000001">
    <property type="protein sequence ID" value="MCH8615711.1"/>
    <property type="molecule type" value="Genomic_DNA"/>
</dbReference>
<dbReference type="Pfam" id="PF01042">
    <property type="entry name" value="Ribonuc_L-PSP"/>
    <property type="match status" value="1"/>
</dbReference>
<dbReference type="InterPro" id="IPR006175">
    <property type="entry name" value="YjgF/YER057c/UK114"/>
</dbReference>
<keyword evidence="3" id="KW-1185">Reference proteome</keyword>